<dbReference type="AlphaFoldDB" id="A0A081IA59"/>
<sequence length="685" mass="77790">MAEKACKLLREVDDLFTDGNVDVTKYNAFTACHSYCPYEKRGKKQILRECKDNNERINALGVHLYKKLLDIANKLNGKGGNANRHIEIFMMWLGDKLCKLEKNKAATLEESYKKYLEGYTGNYKYWNLLGSKQEYKIANVWYMRELYSLLNCICNIVIEYNKKDKNNTKIEQISSKCYLKFINIYKNIKDCYSYFHLLKYLKNIYDDIRNYAIQKDNELKDAIRKNAVRRAAIISDAIKKANITPPVKDSSKLLEYVLNASTISLVDLTTLDWNQRFPYESDHTLDLNTQKCMELHYEFVKHVKKDTSKNIEKVHPQLGSNQLGKEGNKIPQNQQIEILPPQPSSQNGLPLQKSQKGAPDDGNGNPGGANDPPSNTSGGASNFGAPIFEFLLNGREHFNKASNFIEQARQMYNGAKDKITGAYISTVDNLKDAYDKSSTYFNKCISNVIDQLSKIDTPSKSGDKQSGPCNPMGGGNISNHPPSTPLSIPAISTKPQKQVPHQSQPITQQSLQIDPPKHKTADNTNLQLVKSQNTDPNLKKKWNLLPTTWNGSVECEPKINFINITLVCCTSEQCSLTGILVTAVLIPIILLIVYKCLSRERTKKSVKKSMKRVINLANRNRKTKIIIGPSDRNKDLKPIINSAGRKKDSLLNIYKLMQADPIPFINLFFLLIFFVYKKKLNYLEL</sequence>
<organism evidence="3 4">
    <name type="scientific">Plasmodium vinckei vinckei</name>
    <dbReference type="NCBI Taxonomy" id="54757"/>
    <lineage>
        <taxon>Eukaryota</taxon>
        <taxon>Sar</taxon>
        <taxon>Alveolata</taxon>
        <taxon>Apicomplexa</taxon>
        <taxon>Aconoidasida</taxon>
        <taxon>Haemosporida</taxon>
        <taxon>Plasmodiidae</taxon>
        <taxon>Plasmodium</taxon>
        <taxon>Plasmodium (Vinckeia)</taxon>
    </lineage>
</organism>
<feature type="transmembrane region" description="Helical" evidence="2">
    <location>
        <begin position="656"/>
        <end position="676"/>
    </location>
</feature>
<keyword evidence="2" id="KW-0472">Membrane</keyword>
<accession>A0A081IA59</accession>
<feature type="compositionally biased region" description="Low complexity" evidence="1">
    <location>
        <begin position="360"/>
        <end position="373"/>
    </location>
</feature>
<evidence type="ECO:0000313" key="3">
    <source>
        <dbReference type="EMBL" id="KEG00567.1"/>
    </source>
</evidence>
<evidence type="ECO:0000256" key="2">
    <source>
        <dbReference type="SAM" id="Phobius"/>
    </source>
</evidence>
<evidence type="ECO:0008006" key="5">
    <source>
        <dbReference type="Google" id="ProtNLM"/>
    </source>
</evidence>
<dbReference type="Proteomes" id="UP000030681">
    <property type="component" value="Unassembled WGS sequence"/>
</dbReference>
<feature type="transmembrane region" description="Helical" evidence="2">
    <location>
        <begin position="576"/>
        <end position="597"/>
    </location>
</feature>
<proteinExistence type="predicted"/>
<evidence type="ECO:0000256" key="1">
    <source>
        <dbReference type="SAM" id="MobiDB-lite"/>
    </source>
</evidence>
<feature type="compositionally biased region" description="Polar residues" evidence="1">
    <location>
        <begin position="493"/>
        <end position="512"/>
    </location>
</feature>
<feature type="compositionally biased region" description="Polar residues" evidence="1">
    <location>
        <begin position="344"/>
        <end position="355"/>
    </location>
</feature>
<protein>
    <recommendedName>
        <fullName evidence="5">PIR protein CIR protein</fullName>
    </recommendedName>
</protein>
<feature type="region of interest" description="Disordered" evidence="1">
    <location>
        <begin position="338"/>
        <end position="381"/>
    </location>
</feature>
<evidence type="ECO:0000313" key="4">
    <source>
        <dbReference type="Proteomes" id="UP000030681"/>
    </source>
</evidence>
<dbReference type="EMBL" id="KL446956">
    <property type="protein sequence ID" value="KEG00567.1"/>
    <property type="molecule type" value="Genomic_DNA"/>
</dbReference>
<reference evidence="3 4" key="1">
    <citation type="submission" date="2013-02" db="EMBL/GenBank/DDBJ databases">
        <title>The Genome Sequence of Plasmodium vinckei vinckei.</title>
        <authorList>
            <consortium name="The Broad Institute Genome Sequencing Platform"/>
            <consortium name="The Broad Institute Genome Sequencing Center for Infectious Disease"/>
            <person name="Neafsey D."/>
            <person name="Cheeseman I."/>
            <person name="Volkman S."/>
            <person name="Adams J."/>
            <person name="Walker B."/>
            <person name="Young S.K."/>
            <person name="Zeng Q."/>
            <person name="Gargeya S."/>
            <person name="Fitzgerald M."/>
            <person name="Haas B."/>
            <person name="Abouelleil A."/>
            <person name="Alvarado L."/>
            <person name="Arachchi H.M."/>
            <person name="Berlin A.M."/>
            <person name="Chapman S.B."/>
            <person name="Dewar J."/>
            <person name="Goldberg J."/>
            <person name="Griggs A."/>
            <person name="Gujja S."/>
            <person name="Hansen M."/>
            <person name="Howarth C."/>
            <person name="Imamovic A."/>
            <person name="Larimer J."/>
            <person name="McCowan C."/>
            <person name="Murphy C."/>
            <person name="Neiman D."/>
            <person name="Pearson M."/>
            <person name="Priest M."/>
            <person name="Roberts A."/>
            <person name="Saif S."/>
            <person name="Shea T."/>
            <person name="Sisk P."/>
            <person name="Sykes S."/>
            <person name="Wortman J."/>
            <person name="Nusbaum C."/>
            <person name="Birren B."/>
        </authorList>
    </citation>
    <scope>NUCLEOTIDE SEQUENCE [LARGE SCALE GENOMIC DNA]</scope>
    <source>
        <strain evidence="4">vinckei</strain>
    </source>
</reference>
<keyword evidence="2" id="KW-0812">Transmembrane</keyword>
<dbReference type="Pfam" id="PF06022">
    <property type="entry name" value="Cir_Bir_Yir"/>
    <property type="match status" value="1"/>
</dbReference>
<keyword evidence="2" id="KW-1133">Transmembrane helix</keyword>
<gene>
    <name evidence="3" type="ORF">YYE_04751</name>
</gene>
<dbReference type="InterPro" id="IPR006477">
    <property type="entry name" value="Yir_bir_cir"/>
</dbReference>
<feature type="region of interest" description="Disordered" evidence="1">
    <location>
        <begin position="455"/>
        <end position="521"/>
    </location>
</feature>
<name>A0A081IA59_PLAVN</name>